<dbReference type="SUPFAM" id="SSF50044">
    <property type="entry name" value="SH3-domain"/>
    <property type="match status" value="4"/>
</dbReference>
<feature type="domain" description="SH3" evidence="4">
    <location>
        <begin position="57"/>
        <end position="119"/>
    </location>
</feature>
<dbReference type="Pfam" id="PF07653">
    <property type="entry name" value="SH3_2"/>
    <property type="match status" value="1"/>
</dbReference>
<evidence type="ECO:0000313" key="6">
    <source>
        <dbReference type="Proteomes" id="UP000008076"/>
    </source>
</evidence>
<accession>B0E5N1</accession>
<feature type="domain" description="SH3" evidence="4">
    <location>
        <begin position="145"/>
        <end position="205"/>
    </location>
</feature>
<dbReference type="KEGG" id="edi:EDI_145240"/>
<evidence type="ECO:0000259" key="4">
    <source>
        <dbReference type="PROSITE" id="PS50002"/>
    </source>
</evidence>
<keyword evidence="6" id="KW-1185">Reference proteome</keyword>
<proteinExistence type="predicted"/>
<evidence type="ECO:0000256" key="1">
    <source>
        <dbReference type="ARBA" id="ARBA00022443"/>
    </source>
</evidence>
<dbReference type="PROSITE" id="PS50002">
    <property type="entry name" value="SH3"/>
    <property type="match status" value="3"/>
</dbReference>
<dbReference type="Proteomes" id="UP000008076">
    <property type="component" value="Unassembled WGS sequence"/>
</dbReference>
<evidence type="ECO:0000256" key="2">
    <source>
        <dbReference type="PROSITE-ProRule" id="PRU00192"/>
    </source>
</evidence>
<sequence length="895" mass="104324">MEVIGYAPVETSNANCLLYEKGDVIVVNEMTNTELWKGTCNEKKGLFNITCATTSMPPLYQARALFDFESKNAECLNVKTGELVYVYEEDEENSNGWAYCQVGYRFGYVPIKYLEKVNLAKELGGRNRMTRVNRQASMCIQLPTYVPCKVTAKYDYIATYGKDICFRKGDEMICFSTSDNRWLLVQHPVYGLGYVPLSYVQCEKSIYHVDIKKYAIILYDYEGDTRFHLKGEVGDIVFVESIIASWAVVHVNDKKYVFPSLYLHIFNNEVEMKISEPMGIVLSSFKGESPNELSIERNAFVTVLYREKNGWTLVKQGDKIGYVPTSYLEEIEEGEAYAMIMKDGEGKKKIKKGESSTKEEDNKNEETKTKDNNEKKDEAEGVIKNNEEQQKAEDKKDETTPISENNENNISIEEPNNNTQCESKKTEDTTEEIENKREEPKDELKKEEVIPIKKGDIWKVCHVKKEICTLKRGNLKIIVKNEDIEICRMEKPLNYEYEEGKKRVEESMKVIEEQLKIHEEQEREQRIAEEERKTEEIKQKRREEEKKFFRQTMQTKKKKQNKKITGFRRGGFARPEQLIDTSQLELTKSLYEESLSTFNQNSPKIDDSSQDEKKEIMLSPEEKQLKELLNSSETNPEIITGVIKRLIQENGKLQFQIDEIEESQRNLLKVIGVLKEELKRTRESSGNQRRFLAKEKTTEPNDMKKQIEQLKKELEEERQKNQQTQQPGPKEIPEIEPPEYSEEKKEIEELKLKNLELQKQIEELNNEKEKAMNETKKQEDLLNSKTKENELEISNLKNQIALLKSELQSLESEPKQSTGDGISQTELKDFEDKIQKKVEELKTIFNKIQQENKALQQKTTSRQFELLKKETTEKLNQFKDELKIMGRKLSLLSTK</sequence>
<dbReference type="EMBL" id="DS547822">
    <property type="protein sequence ID" value="EDR30161.1"/>
    <property type="molecule type" value="Genomic_DNA"/>
</dbReference>
<keyword evidence="1 2" id="KW-0728">SH3 domain</keyword>
<dbReference type="OMA" id="NTQCESK"/>
<keyword evidence="5" id="KW-0378">Hydrolase</keyword>
<reference evidence="6" key="1">
    <citation type="submission" date="2007-12" db="EMBL/GenBank/DDBJ databases">
        <title>Annotation of Entamoeba dispar SAW760.</title>
        <authorList>
            <person name="Lorenzi H."/>
            <person name="Inman J."/>
            <person name="Schobel S."/>
            <person name="Amedeo P."/>
            <person name="Caler E."/>
        </authorList>
    </citation>
    <scope>NUCLEOTIDE SEQUENCE [LARGE SCALE GENOMIC DNA]</scope>
    <source>
        <strain evidence="6">ATCC PRA-260 / SAW760</strain>
    </source>
</reference>
<dbReference type="eggNOG" id="ENOG502RSMQ">
    <property type="taxonomic scope" value="Eukaryota"/>
</dbReference>
<dbReference type="RefSeq" id="XP_001733707.1">
    <property type="nucleotide sequence ID" value="XM_001733655.1"/>
</dbReference>
<dbReference type="InterPro" id="IPR036028">
    <property type="entry name" value="SH3-like_dom_sf"/>
</dbReference>
<feature type="compositionally biased region" description="Low complexity" evidence="3">
    <location>
        <begin position="400"/>
        <end position="419"/>
    </location>
</feature>
<organism evidence="6">
    <name type="scientific">Entamoeba dispar (strain ATCC PRA-260 / SAW760)</name>
    <dbReference type="NCBI Taxonomy" id="370354"/>
    <lineage>
        <taxon>Eukaryota</taxon>
        <taxon>Amoebozoa</taxon>
        <taxon>Evosea</taxon>
        <taxon>Archamoebae</taxon>
        <taxon>Mastigamoebida</taxon>
        <taxon>Entamoebidae</taxon>
        <taxon>Entamoeba</taxon>
    </lineage>
</organism>
<dbReference type="CDD" id="cd00174">
    <property type="entry name" value="SH3"/>
    <property type="match status" value="1"/>
</dbReference>
<feature type="region of interest" description="Disordered" evidence="3">
    <location>
        <begin position="679"/>
        <end position="745"/>
    </location>
</feature>
<dbReference type="SMART" id="SM00326">
    <property type="entry name" value="SH3"/>
    <property type="match status" value="5"/>
</dbReference>
<feature type="domain" description="SH3" evidence="4">
    <location>
        <begin position="274"/>
        <end position="333"/>
    </location>
</feature>
<evidence type="ECO:0000256" key="3">
    <source>
        <dbReference type="SAM" id="MobiDB-lite"/>
    </source>
</evidence>
<evidence type="ECO:0000313" key="5">
    <source>
        <dbReference type="EMBL" id="EDR30161.1"/>
    </source>
</evidence>
<feature type="region of interest" description="Disordered" evidence="3">
    <location>
        <begin position="346"/>
        <end position="445"/>
    </location>
</feature>
<keyword evidence="5" id="KW-0675">Receptor</keyword>
<dbReference type="EC" id="3.4.21.72" evidence="5"/>
<feature type="compositionally biased region" description="Basic and acidic residues" evidence="3">
    <location>
        <begin position="422"/>
        <end position="445"/>
    </location>
</feature>
<dbReference type="PANTHER" id="PTHR23005">
    <property type="entry name" value="RETINITIS PIGMENTOSA 1 PROTEIN"/>
    <property type="match status" value="1"/>
</dbReference>
<dbReference type="Pfam" id="PF14604">
    <property type="entry name" value="SH3_9"/>
    <property type="match status" value="1"/>
</dbReference>
<feature type="compositionally biased region" description="Basic and acidic residues" evidence="3">
    <location>
        <begin position="692"/>
        <end position="720"/>
    </location>
</feature>
<dbReference type="Gene3D" id="2.30.30.40">
    <property type="entry name" value="SH3 Domains"/>
    <property type="match status" value="4"/>
</dbReference>
<dbReference type="InterPro" id="IPR001452">
    <property type="entry name" value="SH3_domain"/>
</dbReference>
<dbReference type="GO" id="GO:0016787">
    <property type="term" value="F:hydrolase activity"/>
    <property type="evidence" value="ECO:0007669"/>
    <property type="project" value="UniProtKB-KW"/>
</dbReference>
<feature type="compositionally biased region" description="Basic and acidic residues" evidence="3">
    <location>
        <begin position="346"/>
        <end position="399"/>
    </location>
</feature>
<gene>
    <name evidence="5" type="ORF">EDI_145240</name>
</gene>
<dbReference type="PANTHER" id="PTHR23005:SF5">
    <property type="entry name" value="NUP637, PUTATIVE-RELATED"/>
    <property type="match status" value="1"/>
</dbReference>
<protein>
    <submittedName>
        <fullName evidence="5">Hyaluronan mediated motility receptor, putative</fullName>
        <ecNumber evidence="5">3.4.21.72</ecNumber>
    </submittedName>
</protein>
<feature type="region of interest" description="Disordered" evidence="3">
    <location>
        <begin position="520"/>
        <end position="547"/>
    </location>
</feature>
<dbReference type="OrthoDB" id="27823at2759"/>
<dbReference type="VEuPathDB" id="AmoebaDB:EDI_145240"/>
<dbReference type="AlphaFoldDB" id="B0E5N1"/>
<dbReference type="GeneID" id="5878587"/>
<name>B0E5N1_ENTDS</name>